<keyword evidence="2" id="KW-1185">Reference proteome</keyword>
<dbReference type="EMBL" id="BAUT01000060">
    <property type="protein sequence ID" value="GAE27672.1"/>
    <property type="molecule type" value="Genomic_DNA"/>
</dbReference>
<gene>
    <name evidence="1" type="ORF">JCM9140_3828</name>
</gene>
<dbReference type="AlphaFoldDB" id="W4Q6P6"/>
<accession>W4Q6P6</accession>
<dbReference type="Proteomes" id="UP000018890">
    <property type="component" value="Unassembled WGS sequence"/>
</dbReference>
<name>W4Q6P6_9BACI</name>
<evidence type="ECO:0000313" key="1">
    <source>
        <dbReference type="EMBL" id="GAE27672.1"/>
    </source>
</evidence>
<evidence type="ECO:0000313" key="2">
    <source>
        <dbReference type="Proteomes" id="UP000018890"/>
    </source>
</evidence>
<reference evidence="1" key="1">
    <citation type="journal article" date="2014" name="Genome Announc.">
        <title>Draft Genome Sequences of Three Alkaliphilic Bacillus Strains, Bacillus wakoensis JCM 9140T, Bacillus akibai JCM 9157T, and Bacillus hemicellulosilyticus JCM 9152T.</title>
        <authorList>
            <person name="Yuki M."/>
            <person name="Oshima K."/>
            <person name="Suda W."/>
            <person name="Oshida Y."/>
            <person name="Kitamura K."/>
            <person name="Iida T."/>
            <person name="Hattori M."/>
            <person name="Ohkuma M."/>
        </authorList>
    </citation>
    <scope>NUCLEOTIDE SEQUENCE [LARGE SCALE GENOMIC DNA]</scope>
    <source>
        <strain evidence="1">JCM 9140</strain>
    </source>
</reference>
<protein>
    <submittedName>
        <fullName evidence="1">Uncharacterized protein</fullName>
    </submittedName>
</protein>
<comment type="caution">
    <text evidence="1">The sequence shown here is derived from an EMBL/GenBank/DDBJ whole genome shotgun (WGS) entry which is preliminary data.</text>
</comment>
<sequence>MKGFMKGVTSTIFFFYCTRLYVEYQIAHALTIDMLENLTGGFLSENPVHLF</sequence>
<organism evidence="1 2">
    <name type="scientific">Halalkalibacter wakoensis JCM 9140</name>
    <dbReference type="NCBI Taxonomy" id="1236970"/>
    <lineage>
        <taxon>Bacteria</taxon>
        <taxon>Bacillati</taxon>
        <taxon>Bacillota</taxon>
        <taxon>Bacilli</taxon>
        <taxon>Bacillales</taxon>
        <taxon>Bacillaceae</taxon>
        <taxon>Halalkalibacter</taxon>
    </lineage>
</organism>
<dbReference type="STRING" id="1236970.JCM9140_3828"/>
<proteinExistence type="predicted"/>